<dbReference type="GO" id="GO:0050661">
    <property type="term" value="F:NADP binding"/>
    <property type="evidence" value="ECO:0007669"/>
    <property type="project" value="InterPro"/>
</dbReference>
<evidence type="ECO:0000313" key="6">
    <source>
        <dbReference type="EMBL" id="EGO21044.1"/>
    </source>
</evidence>
<dbReference type="RefSeq" id="XP_007322001.1">
    <property type="nucleotide sequence ID" value="XM_007321939.1"/>
</dbReference>
<keyword evidence="4" id="KW-0521">NADP</keyword>
<evidence type="ECO:0000256" key="3">
    <source>
        <dbReference type="ARBA" id="ARBA00022827"/>
    </source>
</evidence>
<dbReference type="SUPFAM" id="SSF51905">
    <property type="entry name" value="FAD/NAD(P)-binding domain"/>
    <property type="match status" value="2"/>
</dbReference>
<dbReference type="InterPro" id="IPR050346">
    <property type="entry name" value="FMO-like"/>
</dbReference>
<dbReference type="Gene3D" id="3.50.50.60">
    <property type="entry name" value="FAD/NAD(P)-binding domain"/>
    <property type="match status" value="2"/>
</dbReference>
<dbReference type="OrthoDB" id="66881at2759"/>
<dbReference type="Pfam" id="PF00743">
    <property type="entry name" value="FMO-like"/>
    <property type="match status" value="2"/>
</dbReference>
<evidence type="ECO:0000256" key="4">
    <source>
        <dbReference type="ARBA" id="ARBA00022857"/>
    </source>
</evidence>
<accession>F8P6H7</accession>
<reference evidence="7" key="1">
    <citation type="journal article" date="2011" name="Science">
        <title>The plant cell wall-decomposing machinery underlies the functional diversity of forest fungi.</title>
        <authorList>
            <person name="Eastwood D.C."/>
            <person name="Floudas D."/>
            <person name="Binder M."/>
            <person name="Majcherczyk A."/>
            <person name="Schneider P."/>
            <person name="Aerts A."/>
            <person name="Asiegbu F.O."/>
            <person name="Baker S.E."/>
            <person name="Barry K."/>
            <person name="Bendiksby M."/>
            <person name="Blumentritt M."/>
            <person name="Coutinho P.M."/>
            <person name="Cullen D."/>
            <person name="de Vries R.P."/>
            <person name="Gathman A."/>
            <person name="Goodell B."/>
            <person name="Henrissat B."/>
            <person name="Ihrmark K."/>
            <person name="Kauserud H."/>
            <person name="Kohler A."/>
            <person name="LaButti K."/>
            <person name="Lapidus A."/>
            <person name="Lavin J.L."/>
            <person name="Lee Y.-H."/>
            <person name="Lindquist E."/>
            <person name="Lilly W."/>
            <person name="Lucas S."/>
            <person name="Morin E."/>
            <person name="Murat C."/>
            <person name="Oguiza J.A."/>
            <person name="Park J."/>
            <person name="Pisabarro A.G."/>
            <person name="Riley R."/>
            <person name="Rosling A."/>
            <person name="Salamov A."/>
            <person name="Schmidt O."/>
            <person name="Schmutz J."/>
            <person name="Skrede I."/>
            <person name="Stenlid J."/>
            <person name="Wiebenga A."/>
            <person name="Xie X."/>
            <person name="Kuees U."/>
            <person name="Hibbett D.S."/>
            <person name="Hoffmeister D."/>
            <person name="Hoegberg N."/>
            <person name="Martin F."/>
            <person name="Grigoriev I.V."/>
            <person name="Watkinson S.C."/>
        </authorList>
    </citation>
    <scope>NUCLEOTIDE SEQUENCE [LARGE SCALE GENOMIC DNA]</scope>
    <source>
        <strain evidence="7">S7.9</strain>
    </source>
</reference>
<dbReference type="KEGG" id="sla:SERLADRAFT_475686"/>
<proteinExistence type="inferred from homology"/>
<comment type="similarity">
    <text evidence="1">Belongs to the FMO family.</text>
</comment>
<keyword evidence="3" id="KW-0274">FAD</keyword>
<evidence type="ECO:0000256" key="1">
    <source>
        <dbReference type="ARBA" id="ARBA00009183"/>
    </source>
</evidence>
<dbReference type="InterPro" id="IPR020946">
    <property type="entry name" value="Flavin_mOase-like"/>
</dbReference>
<dbReference type="InterPro" id="IPR000960">
    <property type="entry name" value="Flavin_mOase"/>
</dbReference>
<evidence type="ECO:0000256" key="5">
    <source>
        <dbReference type="ARBA" id="ARBA00023002"/>
    </source>
</evidence>
<evidence type="ECO:0008006" key="8">
    <source>
        <dbReference type="Google" id="ProtNLM"/>
    </source>
</evidence>
<dbReference type="PRINTS" id="PR00370">
    <property type="entry name" value="FMOXYGENASE"/>
</dbReference>
<sequence>MDILPNIPQESYNHDVIPTKRICVIGAGPAGLAAAKVIADSPQYRAGSWSLTVYEERINVGGVWLPAEPIDNPPLTPLYDSLTTNLPHPVMAFTSYSFPPSTPLYPHAAAVQSYLEAYAAHFDLMSLIRLNTMVLKADWDIDALHWKVSISTGDVLHFDHIVVANGHYRLPRYPDTPGLSKWLSQGKASHSAWYRRPHNLGDVVMVVGGGPSGQDISAEMRSTAKVVIHALTGAVREDHENFKQRGRPIEFKDGGQVIFEDGTEESGIDHCILATGYEMSFPFLSDSTIRLGHPPPSPPLPSELFNSSYHVFPLAKHLFPLQINYPPSALAFMGLLIKVSPFPLLEAQAHAIVKVFDDPASIDTTREAIDIITRYEELKAKVGNSPLAMAKAWLRFEEHEQFEYRDEMYEFAAPQPDQALVRVSEWEREMYHEKGVLRMVWQELEKTGEAEEWVKGVGEGGIQEWVDLMKRLLKRAKENAVKDDGKSRL</sequence>
<dbReference type="PANTHER" id="PTHR23023">
    <property type="entry name" value="DIMETHYLANILINE MONOOXYGENASE"/>
    <property type="match status" value="1"/>
</dbReference>
<organism evidence="7">
    <name type="scientific">Serpula lacrymans var. lacrymans (strain S7.9)</name>
    <name type="common">Dry rot fungus</name>
    <dbReference type="NCBI Taxonomy" id="578457"/>
    <lineage>
        <taxon>Eukaryota</taxon>
        <taxon>Fungi</taxon>
        <taxon>Dikarya</taxon>
        <taxon>Basidiomycota</taxon>
        <taxon>Agaricomycotina</taxon>
        <taxon>Agaricomycetes</taxon>
        <taxon>Agaricomycetidae</taxon>
        <taxon>Boletales</taxon>
        <taxon>Coniophorineae</taxon>
        <taxon>Serpulaceae</taxon>
        <taxon>Serpula</taxon>
    </lineage>
</organism>
<dbReference type="InterPro" id="IPR036188">
    <property type="entry name" value="FAD/NAD-bd_sf"/>
</dbReference>
<dbReference type="Proteomes" id="UP000008064">
    <property type="component" value="Unassembled WGS sequence"/>
</dbReference>
<dbReference type="AlphaFoldDB" id="F8P6H7"/>
<evidence type="ECO:0000313" key="7">
    <source>
        <dbReference type="Proteomes" id="UP000008064"/>
    </source>
</evidence>
<dbReference type="HOGENOM" id="CLU_006909_5_1_1"/>
<evidence type="ECO:0000256" key="2">
    <source>
        <dbReference type="ARBA" id="ARBA00022630"/>
    </source>
</evidence>
<gene>
    <name evidence="6" type="ORF">SERLADRAFT_475686</name>
</gene>
<protein>
    <recommendedName>
        <fullName evidence="8">FAD/NAD(P)-binding domain-containing protein</fullName>
    </recommendedName>
</protein>
<dbReference type="GeneID" id="18820675"/>
<keyword evidence="2" id="KW-0285">Flavoprotein</keyword>
<keyword evidence="5" id="KW-0560">Oxidoreductase</keyword>
<dbReference type="EMBL" id="GL945439">
    <property type="protein sequence ID" value="EGO21044.1"/>
    <property type="molecule type" value="Genomic_DNA"/>
</dbReference>
<dbReference type="GO" id="GO:0050660">
    <property type="term" value="F:flavin adenine dinucleotide binding"/>
    <property type="evidence" value="ECO:0007669"/>
    <property type="project" value="InterPro"/>
</dbReference>
<dbReference type="GO" id="GO:0004499">
    <property type="term" value="F:N,N-dimethylaniline monooxygenase activity"/>
    <property type="evidence" value="ECO:0007669"/>
    <property type="project" value="InterPro"/>
</dbReference>
<name>F8P6H7_SERL9</name>